<dbReference type="GO" id="GO:0005886">
    <property type="term" value="C:plasma membrane"/>
    <property type="evidence" value="ECO:0007669"/>
    <property type="project" value="TreeGrafter"/>
</dbReference>
<dbReference type="PANTHER" id="PTHR11730">
    <property type="entry name" value="AMMONIUM TRANSPORTER"/>
    <property type="match status" value="1"/>
</dbReference>
<dbReference type="GO" id="GO:0097272">
    <property type="term" value="P:ammonium homeostasis"/>
    <property type="evidence" value="ECO:0007669"/>
    <property type="project" value="TreeGrafter"/>
</dbReference>
<keyword evidence="6" id="KW-0472">Membrane</keyword>
<proteinExistence type="inferred from homology"/>
<dbReference type="PANTHER" id="PTHR11730:SF6">
    <property type="entry name" value="AMMONIUM TRANSPORTER"/>
    <property type="match status" value="1"/>
</dbReference>
<dbReference type="Pfam" id="PF00909">
    <property type="entry name" value="Ammonium_transp"/>
    <property type="match status" value="1"/>
</dbReference>
<evidence type="ECO:0000259" key="8">
    <source>
        <dbReference type="Pfam" id="PF00909"/>
    </source>
</evidence>
<dbReference type="InterPro" id="IPR029020">
    <property type="entry name" value="Ammonium/urea_transptr"/>
</dbReference>
<organism evidence="9 10">
    <name type="scientific">Quercus suber</name>
    <name type="common">Cork oak</name>
    <dbReference type="NCBI Taxonomy" id="58331"/>
    <lineage>
        <taxon>Eukaryota</taxon>
        <taxon>Viridiplantae</taxon>
        <taxon>Streptophyta</taxon>
        <taxon>Embryophyta</taxon>
        <taxon>Tracheophyta</taxon>
        <taxon>Spermatophyta</taxon>
        <taxon>Magnoliopsida</taxon>
        <taxon>eudicotyledons</taxon>
        <taxon>Gunneridae</taxon>
        <taxon>Pentapetalae</taxon>
        <taxon>rosids</taxon>
        <taxon>fabids</taxon>
        <taxon>Fagales</taxon>
        <taxon>Fagaceae</taxon>
        <taxon>Quercus</taxon>
    </lineage>
</organism>
<dbReference type="Proteomes" id="UP000237347">
    <property type="component" value="Unassembled WGS sequence"/>
</dbReference>
<keyword evidence="7" id="KW-0924">Ammonia transport</keyword>
<comment type="similarity">
    <text evidence="2">Belongs to the ammonia transporter channel (TC 1.A.11.2) family.</text>
</comment>
<evidence type="ECO:0000256" key="4">
    <source>
        <dbReference type="ARBA" id="ARBA00022692"/>
    </source>
</evidence>
<evidence type="ECO:0000256" key="6">
    <source>
        <dbReference type="ARBA" id="ARBA00023136"/>
    </source>
</evidence>
<dbReference type="EMBL" id="PKMF04000080">
    <property type="protein sequence ID" value="KAK7852039.1"/>
    <property type="molecule type" value="Genomic_DNA"/>
</dbReference>
<evidence type="ECO:0000256" key="3">
    <source>
        <dbReference type="ARBA" id="ARBA00022448"/>
    </source>
</evidence>
<dbReference type="GO" id="GO:0008519">
    <property type="term" value="F:ammonium channel activity"/>
    <property type="evidence" value="ECO:0007669"/>
    <property type="project" value="InterPro"/>
</dbReference>
<dbReference type="SUPFAM" id="SSF111352">
    <property type="entry name" value="Ammonium transporter"/>
    <property type="match status" value="1"/>
</dbReference>
<sequence>MVFAIAAVEITSGSIVEITQFESSDSWASSTQTDDLLFDSVVVDFVGLRVVNMVGGIASLWGAFIEAHELVGSTKRLGSHWFWSSDSWASPTQTDDLLFDLIVVDFVGLRVVNMVGGIANLWSAFIEAHELAGSTKRPVVLNSFLLWFGWYEFNPSSFLTIVRSYSDVGLVTMECHWEDNYQHSITQLRRCPCNLVGHWNNVLDVCNDLLAGIVAITGCLVVEPWGTIICGFVASWVLIGCNKLTEKLKYDNPLEPTQLHGGCGAWVVLFTGLFATTSYVKELYLGQPSRPYRLFMGGGGKLLAAQIVQGGVRMGHGHNGTTILLAK</sequence>
<comment type="caution">
    <text evidence="9">The sequence shown here is derived from an EMBL/GenBank/DDBJ whole genome shotgun (WGS) entry which is preliminary data.</text>
</comment>
<feature type="domain" description="Ammonium transporter AmtB-like" evidence="8">
    <location>
        <begin position="79"/>
        <end position="314"/>
    </location>
</feature>
<keyword evidence="3" id="KW-0813">Transport</keyword>
<gene>
    <name evidence="9" type="primary">AMT1-2_5</name>
    <name evidence="9" type="ORF">CFP56_040309</name>
</gene>
<evidence type="ECO:0000256" key="2">
    <source>
        <dbReference type="ARBA" id="ARBA00005887"/>
    </source>
</evidence>
<comment type="subcellular location">
    <subcellularLocation>
        <location evidence="1">Membrane</location>
        <topology evidence="1">Multi-pass membrane protein</topology>
    </subcellularLocation>
</comment>
<evidence type="ECO:0000256" key="1">
    <source>
        <dbReference type="ARBA" id="ARBA00004141"/>
    </source>
</evidence>
<dbReference type="AlphaFoldDB" id="A0AAW0LKN1"/>
<keyword evidence="10" id="KW-1185">Reference proteome</keyword>
<name>A0AAW0LKN1_QUESU</name>
<accession>A0AAW0LKN1</accession>
<evidence type="ECO:0000313" key="9">
    <source>
        <dbReference type="EMBL" id="KAK7852039.1"/>
    </source>
</evidence>
<evidence type="ECO:0000313" key="10">
    <source>
        <dbReference type="Proteomes" id="UP000237347"/>
    </source>
</evidence>
<evidence type="ECO:0000256" key="5">
    <source>
        <dbReference type="ARBA" id="ARBA00022989"/>
    </source>
</evidence>
<keyword evidence="4" id="KW-0812">Transmembrane</keyword>
<keyword evidence="5" id="KW-1133">Transmembrane helix</keyword>
<dbReference type="InterPro" id="IPR024041">
    <property type="entry name" value="NH4_transpt_AmtB-like_dom"/>
</dbReference>
<dbReference type="Gene3D" id="1.10.3430.10">
    <property type="entry name" value="Ammonium transporter AmtB like domains"/>
    <property type="match status" value="1"/>
</dbReference>
<evidence type="ECO:0000256" key="7">
    <source>
        <dbReference type="ARBA" id="ARBA00023177"/>
    </source>
</evidence>
<protein>
    <submittedName>
        <fullName evidence="9">Ammonium transporter 1 member 2</fullName>
    </submittedName>
</protein>
<reference evidence="9 10" key="1">
    <citation type="journal article" date="2018" name="Sci. Data">
        <title>The draft genome sequence of cork oak.</title>
        <authorList>
            <person name="Ramos A.M."/>
            <person name="Usie A."/>
            <person name="Barbosa P."/>
            <person name="Barros P.M."/>
            <person name="Capote T."/>
            <person name="Chaves I."/>
            <person name="Simoes F."/>
            <person name="Abreu I."/>
            <person name="Carrasquinho I."/>
            <person name="Faro C."/>
            <person name="Guimaraes J.B."/>
            <person name="Mendonca D."/>
            <person name="Nobrega F."/>
            <person name="Rodrigues L."/>
            <person name="Saibo N.J.M."/>
            <person name="Varela M.C."/>
            <person name="Egas C."/>
            <person name="Matos J."/>
            <person name="Miguel C.M."/>
            <person name="Oliveira M.M."/>
            <person name="Ricardo C.P."/>
            <person name="Goncalves S."/>
        </authorList>
    </citation>
    <scope>NUCLEOTIDE SEQUENCE [LARGE SCALE GENOMIC DNA]</scope>
    <source>
        <strain evidence="10">cv. HL8</strain>
    </source>
</reference>